<protein>
    <recommendedName>
        <fullName evidence="3">Homologous-pairing protein 2 homolog</fullName>
    </recommendedName>
</protein>
<dbReference type="PANTHER" id="PTHR15938">
    <property type="entry name" value="TBP-1 INTERACTING PROTEIN"/>
    <property type="match status" value="1"/>
</dbReference>
<evidence type="ECO:0000256" key="4">
    <source>
        <dbReference type="ARBA" id="ARBA00023054"/>
    </source>
</evidence>
<dbReference type="GO" id="GO:0007129">
    <property type="term" value="P:homologous chromosome pairing at meiosis"/>
    <property type="evidence" value="ECO:0007669"/>
    <property type="project" value="TreeGrafter"/>
</dbReference>
<evidence type="ECO:0000259" key="9">
    <source>
        <dbReference type="Pfam" id="PF07106"/>
    </source>
</evidence>
<evidence type="ECO:0000313" key="12">
    <source>
        <dbReference type="Proteomes" id="UP001219518"/>
    </source>
</evidence>
<gene>
    <name evidence="11" type="ORF">KUF71_016000</name>
</gene>
<keyword evidence="6" id="KW-0539">Nucleus</keyword>
<feature type="domain" description="Leucine zipper with capping helix" evidence="10">
    <location>
        <begin position="147"/>
        <end position="203"/>
    </location>
</feature>
<dbReference type="Gene3D" id="1.20.120.1490">
    <property type="match status" value="1"/>
</dbReference>
<evidence type="ECO:0000256" key="6">
    <source>
        <dbReference type="ARBA" id="ARBA00023242"/>
    </source>
</evidence>
<dbReference type="InterPro" id="IPR010776">
    <property type="entry name" value="Hop2_WH_dom"/>
</dbReference>
<comment type="similarity">
    <text evidence="2">Belongs to the HOP2 family.</text>
</comment>
<name>A0AAE1HUK4_9NEOP</name>
<evidence type="ECO:0000256" key="1">
    <source>
        <dbReference type="ARBA" id="ARBA00004123"/>
    </source>
</evidence>
<dbReference type="Gene3D" id="1.10.10.10">
    <property type="entry name" value="Winged helix-like DNA-binding domain superfamily/Winged helix DNA-binding domain"/>
    <property type="match status" value="1"/>
</dbReference>
<organism evidence="11 12">
    <name type="scientific">Frankliniella fusca</name>
    <dbReference type="NCBI Taxonomy" id="407009"/>
    <lineage>
        <taxon>Eukaryota</taxon>
        <taxon>Metazoa</taxon>
        <taxon>Ecdysozoa</taxon>
        <taxon>Arthropoda</taxon>
        <taxon>Hexapoda</taxon>
        <taxon>Insecta</taxon>
        <taxon>Pterygota</taxon>
        <taxon>Neoptera</taxon>
        <taxon>Paraneoptera</taxon>
        <taxon>Thysanoptera</taxon>
        <taxon>Terebrantia</taxon>
        <taxon>Thripoidea</taxon>
        <taxon>Thripidae</taxon>
        <taxon>Frankliniella</taxon>
    </lineage>
</organism>
<evidence type="ECO:0000256" key="8">
    <source>
        <dbReference type="SAM" id="Coils"/>
    </source>
</evidence>
<evidence type="ECO:0000313" key="11">
    <source>
        <dbReference type="EMBL" id="KAK3927715.1"/>
    </source>
</evidence>
<feature type="domain" description="Homologous-pairing protein 2 winged helix" evidence="9">
    <location>
        <begin position="3"/>
        <end position="62"/>
    </location>
</feature>
<dbReference type="GO" id="GO:0000709">
    <property type="term" value="P:meiotic joint molecule formation"/>
    <property type="evidence" value="ECO:0007669"/>
    <property type="project" value="TreeGrafter"/>
</dbReference>
<reference evidence="11" key="1">
    <citation type="submission" date="2021-07" db="EMBL/GenBank/DDBJ databases">
        <authorList>
            <person name="Catto M.A."/>
            <person name="Jacobson A."/>
            <person name="Kennedy G."/>
            <person name="Labadie P."/>
            <person name="Hunt B.G."/>
            <person name="Srinivasan R."/>
        </authorList>
    </citation>
    <scope>NUCLEOTIDE SEQUENCE</scope>
    <source>
        <strain evidence="11">PL_HMW_Pooled</strain>
        <tissue evidence="11">Head</tissue>
    </source>
</reference>
<dbReference type="PANTHER" id="PTHR15938:SF0">
    <property type="entry name" value="HOMOLOGOUS-PAIRING PROTEIN 2 HOMOLOG"/>
    <property type="match status" value="1"/>
</dbReference>
<comment type="subcellular location">
    <subcellularLocation>
        <location evidence="1">Nucleus</location>
    </subcellularLocation>
</comment>
<proteinExistence type="inferred from homology"/>
<sequence>MAANKAVFEYLVGQNRPYSANDVTQNLLNAHSKGAVQKALEQLAAQGRILEKENGKQKVYCALQAEPQGVSKEDMARELQELNAAIASATQNLRAVEQQVREAEAELKSLLAAPTTDEAESEVVALEKRVQNLRTKLADLTDTYVKVSPEERKKTDREHETMLREYRNRKRICTDMMGQILESYPKSKKDLIEEIGIVTDEEAGIKL</sequence>
<dbReference type="InterPro" id="IPR036388">
    <property type="entry name" value="WH-like_DNA-bd_sf"/>
</dbReference>
<dbReference type="GO" id="GO:0000794">
    <property type="term" value="C:condensed nuclear chromosome"/>
    <property type="evidence" value="ECO:0007669"/>
    <property type="project" value="TreeGrafter"/>
</dbReference>
<dbReference type="EMBL" id="JAHWGI010001300">
    <property type="protein sequence ID" value="KAK3927715.1"/>
    <property type="molecule type" value="Genomic_DNA"/>
</dbReference>
<comment type="caution">
    <text evidence="11">The sequence shown here is derived from an EMBL/GenBank/DDBJ whole genome shotgun (WGS) entry which is preliminary data.</text>
</comment>
<dbReference type="GO" id="GO:0120230">
    <property type="term" value="F:recombinase activator activity"/>
    <property type="evidence" value="ECO:0007669"/>
    <property type="project" value="TreeGrafter"/>
</dbReference>
<dbReference type="AlphaFoldDB" id="A0AAE1HUK4"/>
<evidence type="ECO:0000256" key="7">
    <source>
        <dbReference type="ARBA" id="ARBA00023254"/>
    </source>
</evidence>
<evidence type="ECO:0000256" key="5">
    <source>
        <dbReference type="ARBA" id="ARBA00023172"/>
    </source>
</evidence>
<dbReference type="Pfam" id="PF18517">
    <property type="entry name" value="LZ3wCH"/>
    <property type="match status" value="1"/>
</dbReference>
<dbReference type="InterPro" id="IPR040661">
    <property type="entry name" value="LZ3wCH"/>
</dbReference>
<reference evidence="11" key="2">
    <citation type="journal article" date="2023" name="BMC Genomics">
        <title>Pest status, molecular evolution, and epigenetic factors derived from the genome assembly of Frankliniella fusca, a thysanopteran phytovirus vector.</title>
        <authorList>
            <person name="Catto M.A."/>
            <person name="Labadie P.E."/>
            <person name="Jacobson A.L."/>
            <person name="Kennedy G.G."/>
            <person name="Srinivasan R."/>
            <person name="Hunt B.G."/>
        </authorList>
    </citation>
    <scope>NUCLEOTIDE SEQUENCE</scope>
    <source>
        <strain evidence="11">PL_HMW_Pooled</strain>
    </source>
</reference>
<keyword evidence="12" id="KW-1185">Reference proteome</keyword>
<dbReference type="Pfam" id="PF07106">
    <property type="entry name" value="WHD_TBPIP"/>
    <property type="match status" value="1"/>
</dbReference>
<dbReference type="GO" id="GO:0003690">
    <property type="term" value="F:double-stranded DNA binding"/>
    <property type="evidence" value="ECO:0007669"/>
    <property type="project" value="TreeGrafter"/>
</dbReference>
<keyword evidence="7" id="KW-0469">Meiosis</keyword>
<dbReference type="GO" id="GO:0010774">
    <property type="term" value="P:meiotic strand invasion involved in reciprocal meiotic recombination"/>
    <property type="evidence" value="ECO:0007669"/>
    <property type="project" value="TreeGrafter"/>
</dbReference>
<evidence type="ECO:0000259" key="10">
    <source>
        <dbReference type="Pfam" id="PF18517"/>
    </source>
</evidence>
<accession>A0AAE1HUK4</accession>
<dbReference type="Proteomes" id="UP001219518">
    <property type="component" value="Unassembled WGS sequence"/>
</dbReference>
<keyword evidence="4 8" id="KW-0175">Coiled coil</keyword>
<dbReference type="GO" id="GO:0120231">
    <property type="term" value="C:DNA recombinase auxiliary factor complex"/>
    <property type="evidence" value="ECO:0007669"/>
    <property type="project" value="TreeGrafter"/>
</dbReference>
<feature type="coiled-coil region" evidence="8">
    <location>
        <begin position="72"/>
        <end position="143"/>
    </location>
</feature>
<keyword evidence="5" id="KW-0233">DNA recombination</keyword>
<evidence type="ECO:0000256" key="3">
    <source>
        <dbReference type="ARBA" id="ARBA00016093"/>
    </source>
</evidence>
<evidence type="ECO:0000256" key="2">
    <source>
        <dbReference type="ARBA" id="ARBA00007922"/>
    </source>
</evidence>